<dbReference type="AlphaFoldDB" id="A0A1C7P6Z7"/>
<dbReference type="EMBL" id="LGLV01000004">
    <property type="protein sequence ID" value="OBZ96990.1"/>
    <property type="molecule type" value="Genomic_DNA"/>
</dbReference>
<keyword evidence="3" id="KW-1185">Reference proteome</keyword>
<evidence type="ECO:0000313" key="3">
    <source>
        <dbReference type="Proteomes" id="UP000093111"/>
    </source>
</evidence>
<dbReference type="PATRIC" id="fig|1612624.7.peg.972"/>
<organism evidence="2 3">
    <name type="scientific">Pararhizobium polonicum</name>
    <dbReference type="NCBI Taxonomy" id="1612624"/>
    <lineage>
        <taxon>Bacteria</taxon>
        <taxon>Pseudomonadati</taxon>
        <taxon>Pseudomonadota</taxon>
        <taxon>Alphaproteobacteria</taxon>
        <taxon>Hyphomicrobiales</taxon>
        <taxon>Rhizobiaceae</taxon>
        <taxon>Rhizobium/Agrobacterium group</taxon>
        <taxon>Pararhizobium</taxon>
    </lineage>
</organism>
<name>A0A1C7P6Z7_9HYPH</name>
<sequence>MAKTPEMPKHRGFPPGLLGTQWQFTLRRANSKVTPLTAWPRQRTMDQTVALADIGFVQALWQYFGTTPFQRGNLDGERLCRLFGRELLPAERGFDPTSYEGLLKLNEALARKNFPQAFEDEKKDAGASRSTGKSRAE</sequence>
<gene>
    <name evidence="2" type="ORF">ADU59_04650</name>
</gene>
<dbReference type="STRING" id="1612624.ADU59_04650"/>
<feature type="compositionally biased region" description="Polar residues" evidence="1">
    <location>
        <begin position="128"/>
        <end position="137"/>
    </location>
</feature>
<proteinExistence type="predicted"/>
<evidence type="ECO:0000256" key="1">
    <source>
        <dbReference type="SAM" id="MobiDB-lite"/>
    </source>
</evidence>
<comment type="caution">
    <text evidence="2">The sequence shown here is derived from an EMBL/GenBank/DDBJ whole genome shotgun (WGS) entry which is preliminary data.</text>
</comment>
<evidence type="ECO:0000313" key="2">
    <source>
        <dbReference type="EMBL" id="OBZ96990.1"/>
    </source>
</evidence>
<dbReference type="OrthoDB" id="7857449at2"/>
<dbReference type="RefSeq" id="WP_068952084.1">
    <property type="nucleotide sequence ID" value="NZ_LGLV01000004.1"/>
</dbReference>
<protein>
    <submittedName>
        <fullName evidence="2">Uncharacterized protein</fullName>
    </submittedName>
</protein>
<reference evidence="2 3" key="1">
    <citation type="journal article" date="2016" name="Syst. Appl. Microbiol.">
        <title>Pararhizobium polonicum sp. nov. isolated from tumors on stone fruit rootstocks.</title>
        <authorList>
            <person name="Pulawska J."/>
            <person name="Kuzmanovic N."/>
            <person name="Willems A."/>
            <person name="Pothier J.F."/>
        </authorList>
    </citation>
    <scope>NUCLEOTIDE SEQUENCE [LARGE SCALE GENOMIC DNA]</scope>
    <source>
        <strain evidence="2 3">F5.1</strain>
    </source>
</reference>
<accession>A0A1C7P6Z7</accession>
<dbReference type="Proteomes" id="UP000093111">
    <property type="component" value="Unassembled WGS sequence"/>
</dbReference>
<feature type="region of interest" description="Disordered" evidence="1">
    <location>
        <begin position="116"/>
        <end position="137"/>
    </location>
</feature>